<evidence type="ECO:0000313" key="1">
    <source>
        <dbReference type="EMBL" id="EOD77375.1"/>
    </source>
</evidence>
<proteinExistence type="predicted"/>
<dbReference type="Proteomes" id="UP000011223">
    <property type="component" value="Unassembled WGS sequence"/>
</dbReference>
<reference evidence="1 2" key="1">
    <citation type="journal article" date="2014" name="PLoS ONE">
        <title>Grimontia indica AK16(T), sp. nov., Isolated from a Seawater Sample Reports the Presence of Pathogenic Genes Similar to Vibrio Genus.</title>
        <authorList>
            <person name="Singh A."/>
            <person name="Vaidya B."/>
            <person name="Khatri I."/>
            <person name="Srinivas T.N."/>
            <person name="Subramanian S."/>
            <person name="Korpole S."/>
            <person name="Pinnaka A.K."/>
        </authorList>
    </citation>
    <scope>NUCLEOTIDE SEQUENCE [LARGE SCALE GENOMIC DNA]</scope>
    <source>
        <strain evidence="1 2">AK16</strain>
    </source>
</reference>
<accession>R1IPT0</accession>
<sequence>MFSPFDPSPIEVVTTFQCPNLNQSLTLVLMVCQHQGL</sequence>
<dbReference type="AlphaFoldDB" id="R1IPT0"/>
<evidence type="ECO:0000313" key="2">
    <source>
        <dbReference type="Proteomes" id="UP000011223"/>
    </source>
</evidence>
<name>R1IPT0_9GAMM</name>
<keyword evidence="2" id="KW-1185">Reference proteome</keyword>
<gene>
    <name evidence="1" type="ORF">D515_03968</name>
</gene>
<organism evidence="1 2">
    <name type="scientific">Grimontia indica</name>
    <dbReference type="NCBI Taxonomy" id="1056512"/>
    <lineage>
        <taxon>Bacteria</taxon>
        <taxon>Pseudomonadati</taxon>
        <taxon>Pseudomonadota</taxon>
        <taxon>Gammaproteobacteria</taxon>
        <taxon>Vibrionales</taxon>
        <taxon>Vibrionaceae</taxon>
        <taxon>Grimontia</taxon>
    </lineage>
</organism>
<comment type="caution">
    <text evidence="1">The sequence shown here is derived from an EMBL/GenBank/DDBJ whole genome shotgun (WGS) entry which is preliminary data.</text>
</comment>
<dbReference type="EMBL" id="ANFM02000055">
    <property type="protein sequence ID" value="EOD77375.1"/>
    <property type="molecule type" value="Genomic_DNA"/>
</dbReference>
<protein>
    <submittedName>
        <fullName evidence="1">Uncharacterized protein</fullName>
    </submittedName>
</protein>